<dbReference type="InterPro" id="IPR037218">
    <property type="entry name" value="PTPA_sf"/>
</dbReference>
<comment type="caution">
    <text evidence="7">The sequence shown here is derived from an EMBL/GenBank/DDBJ whole genome shotgun (WGS) entry which is preliminary data.</text>
</comment>
<comment type="similarity">
    <text evidence="6">Belongs to the PTPA-type PPIase family.</text>
</comment>
<dbReference type="InterPro" id="IPR043170">
    <property type="entry name" value="PTPA_C_lid"/>
</dbReference>
<evidence type="ECO:0000313" key="7">
    <source>
        <dbReference type="EMBL" id="PVZ99977.1"/>
    </source>
</evidence>
<evidence type="ECO:0000313" key="8">
    <source>
        <dbReference type="Proteomes" id="UP000245591"/>
    </source>
</evidence>
<dbReference type="GO" id="GO:0005634">
    <property type="term" value="C:nucleus"/>
    <property type="evidence" value="ECO:0007669"/>
    <property type="project" value="TreeGrafter"/>
</dbReference>
<protein>
    <recommendedName>
        <fullName evidence="6">Serine/threonine-protein phosphatase 2A activator</fullName>
        <ecNumber evidence="6">5.2.1.8</ecNumber>
    </recommendedName>
    <alternativeName>
        <fullName evidence="6">Phosphotyrosyl phosphatase activator</fullName>
    </alternativeName>
</protein>
<keyword evidence="4 6" id="KW-0697">Rotamase</keyword>
<evidence type="ECO:0000256" key="4">
    <source>
        <dbReference type="ARBA" id="ARBA00023110"/>
    </source>
</evidence>
<evidence type="ECO:0000256" key="6">
    <source>
        <dbReference type="RuleBase" id="RU361210"/>
    </source>
</evidence>
<evidence type="ECO:0000256" key="3">
    <source>
        <dbReference type="ARBA" id="ARBA00022490"/>
    </source>
</evidence>
<dbReference type="InterPro" id="IPR004327">
    <property type="entry name" value="Phstyr_phstse_ac"/>
</dbReference>
<dbReference type="Gene3D" id="1.20.120.1150">
    <property type="match status" value="1"/>
</dbReference>
<dbReference type="GO" id="GO:0005737">
    <property type="term" value="C:cytoplasm"/>
    <property type="evidence" value="ECO:0007669"/>
    <property type="project" value="UniProtKB-SubCell"/>
</dbReference>
<accession>A0A2U1J4L7</accession>
<dbReference type="EMBL" id="MBFU01000368">
    <property type="protein sequence ID" value="PVZ99977.1"/>
    <property type="molecule type" value="Genomic_DNA"/>
</dbReference>
<comment type="function">
    <text evidence="6">PPIases accelerate the folding of proteins. It catalyzes the cis-trans isomerization of proline imidic peptide bonds in oligopeptides.</text>
</comment>
<dbReference type="GO" id="GO:0003755">
    <property type="term" value="F:peptidyl-prolyl cis-trans isomerase activity"/>
    <property type="evidence" value="ECO:0007669"/>
    <property type="project" value="UniProtKB-KW"/>
</dbReference>
<dbReference type="GO" id="GO:0007052">
    <property type="term" value="P:mitotic spindle organization"/>
    <property type="evidence" value="ECO:0007669"/>
    <property type="project" value="TreeGrafter"/>
</dbReference>
<keyword evidence="8" id="KW-1185">Reference proteome</keyword>
<comment type="subcellular location">
    <subcellularLocation>
        <location evidence="2 6">Cytoplasm</location>
    </subcellularLocation>
</comment>
<dbReference type="Proteomes" id="UP000245591">
    <property type="component" value="Unassembled WGS sequence"/>
</dbReference>
<evidence type="ECO:0000256" key="2">
    <source>
        <dbReference type="ARBA" id="ARBA00004496"/>
    </source>
</evidence>
<dbReference type="CDD" id="cd04087">
    <property type="entry name" value="PTPA"/>
    <property type="match status" value="1"/>
</dbReference>
<keyword evidence="5 6" id="KW-0413">Isomerase</keyword>
<dbReference type="FunFam" id="1.20.120.1150:FF:000002">
    <property type="entry name" value="Serine/threonine-protein phosphatase 2A activator"/>
    <property type="match status" value="1"/>
</dbReference>
<organism evidence="7 8">
    <name type="scientific">Smittium angustum</name>
    <dbReference type="NCBI Taxonomy" id="133377"/>
    <lineage>
        <taxon>Eukaryota</taxon>
        <taxon>Fungi</taxon>
        <taxon>Fungi incertae sedis</taxon>
        <taxon>Zoopagomycota</taxon>
        <taxon>Kickxellomycotina</taxon>
        <taxon>Harpellomycetes</taxon>
        <taxon>Harpellales</taxon>
        <taxon>Legeriomycetaceae</taxon>
        <taxon>Smittium</taxon>
    </lineage>
</organism>
<evidence type="ECO:0000256" key="5">
    <source>
        <dbReference type="ARBA" id="ARBA00023235"/>
    </source>
</evidence>
<dbReference type="GO" id="GO:0008160">
    <property type="term" value="F:protein tyrosine phosphatase activator activity"/>
    <property type="evidence" value="ECO:0007669"/>
    <property type="project" value="TreeGrafter"/>
</dbReference>
<name>A0A2U1J4L7_SMIAN</name>
<reference evidence="7 8" key="1">
    <citation type="journal article" date="2018" name="MBio">
        <title>Comparative Genomics Reveals the Core Gene Toolbox for the Fungus-Insect Symbiosis.</title>
        <authorList>
            <person name="Wang Y."/>
            <person name="Stata M."/>
            <person name="Wang W."/>
            <person name="Stajich J.E."/>
            <person name="White M.M."/>
            <person name="Moncalvo J.M."/>
        </authorList>
    </citation>
    <scope>NUCLEOTIDE SEQUENCE [LARGE SCALE GENOMIC DNA]</scope>
    <source>
        <strain evidence="7 8">AUS-126-30</strain>
    </source>
</reference>
<dbReference type="PANTHER" id="PTHR10012">
    <property type="entry name" value="SERINE/THREONINE-PROTEIN PHOSPHATASE 2A REGULATORY SUBUNIT B"/>
    <property type="match status" value="1"/>
</dbReference>
<dbReference type="AlphaFoldDB" id="A0A2U1J4L7"/>
<dbReference type="PANTHER" id="PTHR10012:SF5">
    <property type="entry name" value="SERINE_THREONINE-PROTEIN PHOSPHATASE 2A ACTIVATOR 2"/>
    <property type="match status" value="1"/>
</dbReference>
<dbReference type="Pfam" id="PF03095">
    <property type="entry name" value="PTPA"/>
    <property type="match status" value="1"/>
</dbReference>
<proteinExistence type="inferred from homology"/>
<sequence>MDTIKTDTETPVRKILTREDMESFQNTQIFSDILTFLQKLNDSVIGVKMSETTPQTKIIENLMDLLEFILETINKIPPIQTNTRFGNPSFKVFYDELEKSISGKLSSFVEESWLKDTSKYLCESFGNRKRVDYGTGHELNFVVFLFCLDKLHKFEESDYRNVVLVVFYKYILIMRKLQTTYWLEPAGSHGVWGLDDYHFIPFMFGSAQLVTHKHLKPKSIHNKEIVEEYHNEYMYFEMVRFVCLIKSGSLRWHSPMIDDISGAKSWEKVNVGLMKMYKAEVLNKLPIMQHFLFGKLVQFEGGSLSREDALELDADLGEDCKQGHVYALGQEFPVCCGIRVPSAFSANPNVIETDSGYNSRAKIMPFD</sequence>
<dbReference type="PIRSF" id="PIRSF016325">
    <property type="entry name" value="Phstyr_phstse_ac"/>
    <property type="match status" value="1"/>
</dbReference>
<gene>
    <name evidence="7" type="ORF">BB558_003985</name>
</gene>
<dbReference type="GO" id="GO:0000159">
    <property type="term" value="C:protein phosphatase type 2A complex"/>
    <property type="evidence" value="ECO:0007669"/>
    <property type="project" value="TreeGrafter"/>
</dbReference>
<comment type="catalytic activity">
    <reaction evidence="1 6">
        <text>[protein]-peptidylproline (omega=180) = [protein]-peptidylproline (omega=0)</text>
        <dbReference type="Rhea" id="RHEA:16237"/>
        <dbReference type="Rhea" id="RHEA-COMP:10747"/>
        <dbReference type="Rhea" id="RHEA-COMP:10748"/>
        <dbReference type="ChEBI" id="CHEBI:83833"/>
        <dbReference type="ChEBI" id="CHEBI:83834"/>
        <dbReference type="EC" id="5.2.1.8"/>
    </reaction>
</comment>
<keyword evidence="3 6" id="KW-0963">Cytoplasm</keyword>
<dbReference type="SUPFAM" id="SSF140984">
    <property type="entry name" value="PTPA-like"/>
    <property type="match status" value="1"/>
</dbReference>
<dbReference type="EC" id="5.2.1.8" evidence="6"/>
<evidence type="ECO:0000256" key="1">
    <source>
        <dbReference type="ARBA" id="ARBA00000971"/>
    </source>
</evidence>